<evidence type="ECO:0000256" key="3">
    <source>
        <dbReference type="SAM" id="Phobius"/>
    </source>
</evidence>
<dbReference type="PANTHER" id="PTHR44757:SF2">
    <property type="entry name" value="BIOFILM ARCHITECTURE MAINTENANCE PROTEIN MBAA"/>
    <property type="match status" value="1"/>
</dbReference>
<keyword evidence="3" id="KW-0472">Membrane</keyword>
<dbReference type="SMART" id="SM00091">
    <property type="entry name" value="PAS"/>
    <property type="match status" value="1"/>
</dbReference>
<name>A0A839F241_9GAMM</name>
<dbReference type="SUPFAM" id="SSF55785">
    <property type="entry name" value="PYP-like sensor domain (PAS domain)"/>
    <property type="match status" value="1"/>
</dbReference>
<dbReference type="PROSITE" id="PS50887">
    <property type="entry name" value="GGDEF"/>
    <property type="match status" value="1"/>
</dbReference>
<reference evidence="5 6" key="1">
    <citation type="submission" date="2020-07" db="EMBL/GenBank/DDBJ databases">
        <title>Genomic Encyclopedia of Type Strains, Phase IV (KMG-V): Genome sequencing to study the core and pangenomes of soil and plant-associated prokaryotes.</title>
        <authorList>
            <person name="Whitman W."/>
        </authorList>
    </citation>
    <scope>NUCLEOTIDE SEQUENCE [LARGE SCALE GENOMIC DNA]</scope>
    <source>
        <strain evidence="5 6">RH2WT43</strain>
    </source>
</reference>
<dbReference type="InterPro" id="IPR035965">
    <property type="entry name" value="PAS-like_dom_sf"/>
</dbReference>
<keyword evidence="3" id="KW-0812">Transmembrane</keyword>
<comment type="caution">
    <text evidence="5">The sequence shown here is derived from an EMBL/GenBank/DDBJ whole genome shotgun (WGS) entry which is preliminary data.</text>
</comment>
<feature type="transmembrane region" description="Helical" evidence="3">
    <location>
        <begin position="192"/>
        <end position="212"/>
    </location>
</feature>
<evidence type="ECO:0000256" key="1">
    <source>
        <dbReference type="ARBA" id="ARBA00001946"/>
    </source>
</evidence>
<feature type="region of interest" description="Disordered" evidence="2">
    <location>
        <begin position="509"/>
        <end position="532"/>
    </location>
</feature>
<dbReference type="Pfam" id="PF08448">
    <property type="entry name" value="PAS_4"/>
    <property type="match status" value="1"/>
</dbReference>
<dbReference type="InterPro" id="IPR000014">
    <property type="entry name" value="PAS"/>
</dbReference>
<dbReference type="SMART" id="SM00267">
    <property type="entry name" value="GGDEF"/>
    <property type="match status" value="1"/>
</dbReference>
<dbReference type="CDD" id="cd00130">
    <property type="entry name" value="PAS"/>
    <property type="match status" value="1"/>
</dbReference>
<organism evidence="5 6">
    <name type="scientific">Dokdonella fugitiva</name>
    <dbReference type="NCBI Taxonomy" id="328517"/>
    <lineage>
        <taxon>Bacteria</taxon>
        <taxon>Pseudomonadati</taxon>
        <taxon>Pseudomonadota</taxon>
        <taxon>Gammaproteobacteria</taxon>
        <taxon>Lysobacterales</taxon>
        <taxon>Rhodanobacteraceae</taxon>
        <taxon>Dokdonella</taxon>
    </lineage>
</organism>
<dbReference type="AlphaFoldDB" id="A0A839F241"/>
<protein>
    <submittedName>
        <fullName evidence="5">Diguanylate cyclase (GGDEF)-like protein/PAS domain S-box-containing protein</fullName>
    </submittedName>
</protein>
<dbReference type="Pfam" id="PF00990">
    <property type="entry name" value="GGDEF"/>
    <property type="match status" value="1"/>
</dbReference>
<feature type="transmembrane region" description="Helical" evidence="3">
    <location>
        <begin position="6"/>
        <end position="26"/>
    </location>
</feature>
<feature type="domain" description="GGDEF" evidence="4">
    <location>
        <begin position="379"/>
        <end position="511"/>
    </location>
</feature>
<sequence length="532" mass="57370">MALDIRSTIVIAAILALIIGVSLRFVVRDYPAPLLPSLRLWMSGILLLPTGWVLYALRDAIPDLLSIVVANGVLGLAFGRLVEATRSFVGLPRRRLLAYAPVVAIVACEALFTFVEPSLRLRGASVSAIIGMQLAGGVWALVVHGERLHRSRWLTVVAFASLSIALLVRGAGLLPGGIDPQGPFAPGVMQSVAFGLGAAFPMAATLGFLLMCNDRLMRSLVQKEEHLRAIADNLPAVVAYLDTEERFTFANSYFARLLDVDPHWITGRRLSDVVGRAFCDALKFHMAAARQGQPVTFETECDFRGEHRYFEASCVPDFDAARTVRGFFVLIFEVSRLQRAKQQLAQLAESDPLTGLANRKKFGEALTSALARAGRSAGAAVGVLYIDVDHFKSINDTYGHAVGDAVLREFARRLQEDLRAGDLAARMGGDEFAILVENVDSVEVLEAIAVKLLQAFDRDVVVDPLAHTVGASIGIALSRGGVDAEALLREADVGLYDAKQAGRHTYRVGSRAPLPGAPAAPIPFRSGRGRSP</sequence>
<dbReference type="NCBIfam" id="TIGR00229">
    <property type="entry name" value="sensory_box"/>
    <property type="match status" value="1"/>
</dbReference>
<dbReference type="SUPFAM" id="SSF55073">
    <property type="entry name" value="Nucleotide cyclase"/>
    <property type="match status" value="1"/>
</dbReference>
<dbReference type="RefSeq" id="WP_182529461.1">
    <property type="nucleotide sequence ID" value="NZ_JACGXL010000001.1"/>
</dbReference>
<accession>A0A839F241</accession>
<evidence type="ECO:0000259" key="4">
    <source>
        <dbReference type="PROSITE" id="PS50887"/>
    </source>
</evidence>
<dbReference type="GO" id="GO:0003824">
    <property type="term" value="F:catalytic activity"/>
    <property type="evidence" value="ECO:0007669"/>
    <property type="project" value="UniProtKB-ARBA"/>
</dbReference>
<dbReference type="FunFam" id="3.30.70.270:FF:000001">
    <property type="entry name" value="Diguanylate cyclase domain protein"/>
    <property type="match status" value="1"/>
</dbReference>
<dbReference type="Gene3D" id="3.30.70.270">
    <property type="match status" value="1"/>
</dbReference>
<dbReference type="Proteomes" id="UP000550401">
    <property type="component" value="Unassembled WGS sequence"/>
</dbReference>
<dbReference type="InterPro" id="IPR029787">
    <property type="entry name" value="Nucleotide_cyclase"/>
</dbReference>
<feature type="transmembrane region" description="Helical" evidence="3">
    <location>
        <begin position="121"/>
        <end position="141"/>
    </location>
</feature>
<keyword evidence="6" id="KW-1185">Reference proteome</keyword>
<feature type="transmembrane region" description="Helical" evidence="3">
    <location>
        <begin position="38"/>
        <end position="58"/>
    </location>
</feature>
<dbReference type="CDD" id="cd01949">
    <property type="entry name" value="GGDEF"/>
    <property type="match status" value="1"/>
</dbReference>
<evidence type="ECO:0000256" key="2">
    <source>
        <dbReference type="SAM" id="MobiDB-lite"/>
    </source>
</evidence>
<dbReference type="InterPro" id="IPR052155">
    <property type="entry name" value="Biofilm_reg_signaling"/>
</dbReference>
<dbReference type="PANTHER" id="PTHR44757">
    <property type="entry name" value="DIGUANYLATE CYCLASE DGCP"/>
    <property type="match status" value="1"/>
</dbReference>
<proteinExistence type="predicted"/>
<gene>
    <name evidence="5" type="ORF">FHW12_000565</name>
</gene>
<dbReference type="InterPro" id="IPR000160">
    <property type="entry name" value="GGDEF_dom"/>
</dbReference>
<comment type="cofactor">
    <cofactor evidence="1">
        <name>Mg(2+)</name>
        <dbReference type="ChEBI" id="CHEBI:18420"/>
    </cofactor>
</comment>
<evidence type="ECO:0000313" key="6">
    <source>
        <dbReference type="Proteomes" id="UP000550401"/>
    </source>
</evidence>
<feature type="transmembrane region" description="Helical" evidence="3">
    <location>
        <begin position="96"/>
        <end position="115"/>
    </location>
</feature>
<dbReference type="Gene3D" id="3.30.450.20">
    <property type="entry name" value="PAS domain"/>
    <property type="match status" value="1"/>
</dbReference>
<dbReference type="EMBL" id="JACGXL010000001">
    <property type="protein sequence ID" value="MBA8886374.1"/>
    <property type="molecule type" value="Genomic_DNA"/>
</dbReference>
<dbReference type="InterPro" id="IPR013656">
    <property type="entry name" value="PAS_4"/>
</dbReference>
<evidence type="ECO:0000313" key="5">
    <source>
        <dbReference type="EMBL" id="MBA8886374.1"/>
    </source>
</evidence>
<feature type="transmembrane region" description="Helical" evidence="3">
    <location>
        <begin position="64"/>
        <end position="84"/>
    </location>
</feature>
<feature type="transmembrane region" description="Helical" evidence="3">
    <location>
        <begin position="153"/>
        <end position="172"/>
    </location>
</feature>
<keyword evidence="3" id="KW-1133">Transmembrane helix</keyword>
<dbReference type="InterPro" id="IPR043128">
    <property type="entry name" value="Rev_trsase/Diguanyl_cyclase"/>
</dbReference>
<dbReference type="NCBIfam" id="TIGR00254">
    <property type="entry name" value="GGDEF"/>
    <property type="match status" value="1"/>
</dbReference>